<evidence type="ECO:0000313" key="1">
    <source>
        <dbReference type="EMBL" id="MDT0603295.1"/>
    </source>
</evidence>
<gene>
    <name evidence="1" type="ORF">RM573_06770</name>
</gene>
<dbReference type="Gene3D" id="3.30.420.40">
    <property type="match status" value="2"/>
</dbReference>
<dbReference type="EMBL" id="JAVRIF010000003">
    <property type="protein sequence ID" value="MDT0603295.1"/>
    <property type="molecule type" value="Genomic_DNA"/>
</dbReference>
<dbReference type="RefSeq" id="WP_311579202.1">
    <property type="nucleotide sequence ID" value="NZ_JAVRIF010000003.1"/>
</dbReference>
<dbReference type="SUPFAM" id="SSF53067">
    <property type="entry name" value="Actin-like ATPase domain"/>
    <property type="match status" value="1"/>
</dbReference>
<accession>A0ABU2ZZD8</accession>
<protein>
    <recommendedName>
        <fullName evidence="3">MSHA biogenesis protein MshI</fullName>
    </recommendedName>
</protein>
<organism evidence="1 2">
    <name type="scientific">Thalassotalea castellviae</name>
    <dbReference type="NCBI Taxonomy" id="3075612"/>
    <lineage>
        <taxon>Bacteria</taxon>
        <taxon>Pseudomonadati</taxon>
        <taxon>Pseudomonadota</taxon>
        <taxon>Gammaproteobacteria</taxon>
        <taxon>Alteromonadales</taxon>
        <taxon>Colwelliaceae</taxon>
        <taxon>Thalassotalea</taxon>
    </lineage>
</organism>
<evidence type="ECO:0008006" key="3">
    <source>
        <dbReference type="Google" id="ProtNLM"/>
    </source>
</evidence>
<proteinExistence type="predicted"/>
<dbReference type="InterPro" id="IPR043129">
    <property type="entry name" value="ATPase_NBD"/>
</dbReference>
<reference evidence="1 2" key="1">
    <citation type="submission" date="2023-09" db="EMBL/GenBank/DDBJ databases">
        <authorList>
            <person name="Rey-Velasco X."/>
        </authorList>
    </citation>
    <scope>NUCLEOTIDE SEQUENCE [LARGE SCALE GENOMIC DNA]</scope>
    <source>
        <strain evidence="1 2">W431</strain>
    </source>
</reference>
<keyword evidence="2" id="KW-1185">Reference proteome</keyword>
<dbReference type="Gene3D" id="3.30.1490.300">
    <property type="match status" value="1"/>
</dbReference>
<sequence>MSIIARINQLFSSPKPTGSLGICLQQQALAFCSLEKNQPAGFHQAKVNEQHYASAFSQAKNKINLTGQCNIVLSAKQNQLVQVDKPKVPVEEINAAIKWQIKDLVSIAPEDMIVDYYDGPVMGGGLEKINVVCAAKSELQPLVESIHQDNCQIQTITVEEFAFASLCPNEDDARLMVCQQPNEEIVLIIVKNNELYFQRRLRGMSTIASKTEDELNMGVIDSLSLEIQRSTDYFERQLKQAPIRSIEVLVPMAQEAFLARKLAENTNVPVNLFSMPQGYEKQREYAACIGAAMLNNMEDSV</sequence>
<name>A0ABU2ZZD8_9GAMM</name>
<dbReference type="Proteomes" id="UP001266357">
    <property type="component" value="Unassembled WGS sequence"/>
</dbReference>
<evidence type="ECO:0000313" key="2">
    <source>
        <dbReference type="Proteomes" id="UP001266357"/>
    </source>
</evidence>
<comment type="caution">
    <text evidence="1">The sequence shown here is derived from an EMBL/GenBank/DDBJ whole genome shotgun (WGS) entry which is preliminary data.</text>
</comment>